<dbReference type="EMBL" id="HBIO01025926">
    <property type="protein sequence ID" value="CAE0475041.1"/>
    <property type="molecule type" value="Transcribed_RNA"/>
</dbReference>
<dbReference type="EMBL" id="HBIO01025921">
    <property type="protein sequence ID" value="CAE0475036.1"/>
    <property type="molecule type" value="Transcribed_RNA"/>
</dbReference>
<dbReference type="Gene3D" id="2.160.20.10">
    <property type="entry name" value="Single-stranded right-handed beta-helix, Pectin lyase-like"/>
    <property type="match status" value="1"/>
</dbReference>
<feature type="region of interest" description="Disordered" evidence="1">
    <location>
        <begin position="913"/>
        <end position="945"/>
    </location>
</feature>
<feature type="region of interest" description="Disordered" evidence="1">
    <location>
        <begin position="246"/>
        <end position="277"/>
    </location>
</feature>
<gene>
    <name evidence="3" type="ORF">CDEB00056_LOCUS19889</name>
    <name evidence="4" type="ORF">CDEB00056_LOCUS19890</name>
    <name evidence="5" type="ORF">CDEB00056_LOCUS19893</name>
    <name evidence="6" type="ORF">CDEB00056_LOCUS19894</name>
</gene>
<feature type="chain" id="PRO_5036191469" description="Right handed beta helix domain-containing protein" evidence="2">
    <location>
        <begin position="21"/>
        <end position="1051"/>
    </location>
</feature>
<evidence type="ECO:0000313" key="4">
    <source>
        <dbReference type="EMBL" id="CAE0475037.1"/>
    </source>
</evidence>
<dbReference type="PANTHER" id="PTHR36453:SF1">
    <property type="entry name" value="RIGHT HANDED BETA HELIX DOMAIN-CONTAINING PROTEIN"/>
    <property type="match status" value="1"/>
</dbReference>
<dbReference type="PANTHER" id="PTHR36453">
    <property type="entry name" value="SECRETED PROTEIN-RELATED"/>
    <property type="match status" value="1"/>
</dbReference>
<evidence type="ECO:0000313" key="5">
    <source>
        <dbReference type="EMBL" id="CAE0475040.1"/>
    </source>
</evidence>
<name>A0A6S8Z4R7_9STRA</name>
<evidence type="ECO:0000256" key="2">
    <source>
        <dbReference type="SAM" id="SignalP"/>
    </source>
</evidence>
<reference evidence="5" key="1">
    <citation type="submission" date="2021-01" db="EMBL/GenBank/DDBJ databases">
        <authorList>
            <person name="Corre E."/>
            <person name="Pelletier E."/>
            <person name="Niang G."/>
            <person name="Scheremetjew M."/>
            <person name="Finn R."/>
            <person name="Kale V."/>
            <person name="Holt S."/>
            <person name="Cochrane G."/>
            <person name="Meng A."/>
            <person name="Brown T."/>
            <person name="Cohen L."/>
        </authorList>
    </citation>
    <scope>NUCLEOTIDE SEQUENCE</scope>
    <source>
        <strain evidence="5">MM31A-1</strain>
    </source>
</reference>
<dbReference type="EMBL" id="HBIO01025925">
    <property type="protein sequence ID" value="CAE0475040.1"/>
    <property type="molecule type" value="Transcribed_RNA"/>
</dbReference>
<evidence type="ECO:0008006" key="7">
    <source>
        <dbReference type="Google" id="ProtNLM"/>
    </source>
</evidence>
<feature type="compositionally biased region" description="Polar residues" evidence="1">
    <location>
        <begin position="264"/>
        <end position="276"/>
    </location>
</feature>
<dbReference type="InterPro" id="IPR012334">
    <property type="entry name" value="Pectin_lyas_fold"/>
</dbReference>
<evidence type="ECO:0000256" key="1">
    <source>
        <dbReference type="SAM" id="MobiDB-lite"/>
    </source>
</evidence>
<evidence type="ECO:0000313" key="3">
    <source>
        <dbReference type="EMBL" id="CAE0475036.1"/>
    </source>
</evidence>
<feature type="signal peptide" evidence="2">
    <location>
        <begin position="1"/>
        <end position="20"/>
    </location>
</feature>
<keyword evidence="2" id="KW-0732">Signal</keyword>
<dbReference type="InterPro" id="IPR011050">
    <property type="entry name" value="Pectin_lyase_fold/virulence"/>
</dbReference>
<dbReference type="SUPFAM" id="SSF51126">
    <property type="entry name" value="Pectin lyase-like"/>
    <property type="match status" value="1"/>
</dbReference>
<proteinExistence type="predicted"/>
<protein>
    <recommendedName>
        <fullName evidence="7">Right handed beta helix domain-containing protein</fullName>
    </recommendedName>
</protein>
<evidence type="ECO:0000313" key="6">
    <source>
        <dbReference type="EMBL" id="CAE0475041.1"/>
    </source>
</evidence>
<dbReference type="AlphaFoldDB" id="A0A6S8Z4R7"/>
<feature type="compositionally biased region" description="Pro residues" evidence="1">
    <location>
        <begin position="919"/>
        <end position="941"/>
    </location>
</feature>
<dbReference type="EMBL" id="HBIO01025922">
    <property type="protein sequence ID" value="CAE0475037.1"/>
    <property type="molecule type" value="Transcribed_RNA"/>
</dbReference>
<organism evidence="5">
    <name type="scientific">Chaetoceros debilis</name>
    <dbReference type="NCBI Taxonomy" id="122233"/>
    <lineage>
        <taxon>Eukaryota</taxon>
        <taxon>Sar</taxon>
        <taxon>Stramenopiles</taxon>
        <taxon>Ochrophyta</taxon>
        <taxon>Bacillariophyta</taxon>
        <taxon>Coscinodiscophyceae</taxon>
        <taxon>Chaetocerotophycidae</taxon>
        <taxon>Chaetocerotales</taxon>
        <taxon>Chaetocerotaceae</taxon>
        <taxon>Chaetoceros</taxon>
    </lineage>
</organism>
<sequence>MIRFLTFTFISLLLARGGGSSSSSTATEGRSVRSKLRKLFHKNRLNVLKERKRIIANRAAAEERELIETEPEASSSTTSIIFTRIQTKETVRSAAASQIYVNAQSGNDSRDGSSAASAVRSLSRALALVKNKSRPLTGDLIVNLSGTFEKERIVLNENHAGTSSTAKVIFRGGSTPTRLLGGNVLSFVKVSDLASNHPARQLANNAGTSINNLYAAPPPPSFPSNNSNLQWPDGDCRDLDNYRSPPQLSVGGQLMDRAREPNLPQRTKSTNANSMGETRDTWLRTRQSNNAGRTYYKSSSEGSINKASSASWNNDVYMHMFPLVDWYDARVRVSAKNAGGRYFATTTNQNAPGNPDGGNNFRIVSEARYYLEGAIEYLDTEGEYHTSLGSVVSGSRGWTLYYPPNGTDISTAVLSISRQNIIEVEGEDMHVSFENLAIEGGRGMHLAAVYGRYTDFYQCSFVNSALDMVDVYGTYITFRDCTFEGAGGSAIRMGDDRDFDTDGYGFGLLESGNGIINSLVSDFASSCRHYSEGLSLGGYGNLVSNNHFRSSNMAAVDIALGMARILYNVFSHVSDGSYDDGALHWVAESPMERGNEVAYNVFFRNGVSTEPCNAETSCYQADVYMDDMAGAMSIHGNVFIKDKVEQSAPPNNNYAAIEWLAILVNGGADVNVYENSFLGPPDGSTNGAIYQDKAALFVQTSGGTIWPDGTSCGNTGVCQGDVFYSRMRKYKYNSNPWAAAFPDVTVYNANPAAGSGWRCANTRSCPMASWNNTVVCNSAIGSNRVLAHRALWPSDSESSLSDEANEGVNVPPRNIALKESGNKQGRSFTANIDSIESAGMSSVLEFAKSVAVAGEATPPACDKGARKGATRSDLAGRWKNSCTGSWIFNGISSCDPCNGNICAPRDLSDGQCSCGTDTGPPPPPPPSPNPPSPSPPSPSPPSSCTDDCSFQFRLFWQPIDKGCAWLTRNKKKAGARKAKYCSNTDILVRCPGTCSTSCVDDPNFTFILDFVKKEVQCNWITKNRKQITQRKAAYCNRYSGSCPVSCGRCAF</sequence>
<accession>A0A6S8Z4R7</accession>